<name>A0A383BKM7_9ZZZZ</name>
<dbReference type="EMBL" id="UINC01201215">
    <property type="protein sequence ID" value="SVE20452.1"/>
    <property type="molecule type" value="Genomic_DNA"/>
</dbReference>
<gene>
    <name evidence="1" type="ORF">METZ01_LOCUS473306</name>
</gene>
<evidence type="ECO:0008006" key="2">
    <source>
        <dbReference type="Google" id="ProtNLM"/>
    </source>
</evidence>
<proteinExistence type="predicted"/>
<dbReference type="AlphaFoldDB" id="A0A383BKM7"/>
<organism evidence="1">
    <name type="scientific">marine metagenome</name>
    <dbReference type="NCBI Taxonomy" id="408172"/>
    <lineage>
        <taxon>unclassified sequences</taxon>
        <taxon>metagenomes</taxon>
        <taxon>ecological metagenomes</taxon>
    </lineage>
</organism>
<evidence type="ECO:0000313" key="1">
    <source>
        <dbReference type="EMBL" id="SVE20452.1"/>
    </source>
</evidence>
<protein>
    <recommendedName>
        <fullName evidence="2">Calcineurin-like phosphoesterase domain-containing protein</fullName>
    </recommendedName>
</protein>
<reference evidence="1" key="1">
    <citation type="submission" date="2018-05" db="EMBL/GenBank/DDBJ databases">
        <authorList>
            <person name="Lanie J.A."/>
            <person name="Ng W.-L."/>
            <person name="Kazmierczak K.M."/>
            <person name="Andrzejewski T.M."/>
            <person name="Davidsen T.M."/>
            <person name="Wayne K.J."/>
            <person name="Tettelin H."/>
            <person name="Glass J.I."/>
            <person name="Rusch D."/>
            <person name="Podicherti R."/>
            <person name="Tsui H.-C.T."/>
            <person name="Winkler M.E."/>
        </authorList>
    </citation>
    <scope>NUCLEOTIDE SEQUENCE</scope>
</reference>
<accession>A0A383BKM7</accession>
<feature type="non-terminal residue" evidence="1">
    <location>
        <position position="97"/>
    </location>
</feature>
<sequence length="97" mass="11148">MLRQHLGDIPYVGSIGNHDVGHWGNYQYYLEQRLNEAGISWRGDLGVNSHLSYHGLFIVLSGVGIRGDNHDSYIRDSLAVDDSMWRVVSWHRNHTKM</sequence>